<feature type="domain" description="Polysaccharide lyase family 8 central" evidence="3">
    <location>
        <begin position="573"/>
        <end position="832"/>
    </location>
</feature>
<dbReference type="Gene3D" id="2.60.120.430">
    <property type="entry name" value="Galactose-binding lectin"/>
    <property type="match status" value="1"/>
</dbReference>
<comment type="caution">
    <text evidence="6">The sequence shown here is derived from an EMBL/GenBank/DDBJ whole genome shotgun (WGS) entry which is preliminary data.</text>
</comment>
<keyword evidence="2 6" id="KW-0456">Lyase</keyword>
<dbReference type="InterPro" id="IPR024200">
    <property type="entry name" value="Chondroitinase_ABC_I"/>
</dbReference>
<evidence type="ECO:0000313" key="6">
    <source>
        <dbReference type="EMBL" id="MDR6550765.1"/>
    </source>
</evidence>
<evidence type="ECO:0000259" key="3">
    <source>
        <dbReference type="Pfam" id="PF02278"/>
    </source>
</evidence>
<keyword evidence="7" id="KW-1185">Reference proteome</keyword>
<dbReference type="Proteomes" id="UP001267290">
    <property type="component" value="Unassembled WGS sequence"/>
</dbReference>
<dbReference type="Gene3D" id="2.70.98.10">
    <property type="match status" value="1"/>
</dbReference>
<dbReference type="InterPro" id="IPR011013">
    <property type="entry name" value="Gal_mutarotase_sf_dom"/>
</dbReference>
<feature type="domain" description="Lyase catalytic" evidence="5">
    <location>
        <begin position="198"/>
        <end position="542"/>
    </location>
</feature>
<dbReference type="InterPro" id="IPR015177">
    <property type="entry name" value="Lyase_catalyt"/>
</dbReference>
<dbReference type="Pfam" id="PF09093">
    <property type="entry name" value="Lyase_catalyt"/>
    <property type="match status" value="1"/>
</dbReference>
<accession>A0ABU1NTF1</accession>
<dbReference type="InterPro" id="IPR008929">
    <property type="entry name" value="Chondroitin_lyas"/>
</dbReference>
<reference evidence="6 7" key="1">
    <citation type="submission" date="2023-07" db="EMBL/GenBank/DDBJ databases">
        <title>Sorghum-associated microbial communities from plants grown in Nebraska, USA.</title>
        <authorList>
            <person name="Schachtman D."/>
        </authorList>
    </citation>
    <scope>NUCLEOTIDE SEQUENCE [LARGE SCALE GENOMIC DNA]</scope>
    <source>
        <strain evidence="6 7">CC258</strain>
    </source>
</reference>
<dbReference type="InterPro" id="IPR003159">
    <property type="entry name" value="Lyase_8_central_dom"/>
</dbReference>
<dbReference type="SUPFAM" id="SSF49785">
    <property type="entry name" value="Galactose-binding domain-like"/>
    <property type="match status" value="1"/>
</dbReference>
<comment type="similarity">
    <text evidence="1">Belongs to the polysaccharide lyase 8 family.</text>
</comment>
<dbReference type="PIRSF" id="PIRSF034515">
    <property type="entry name" value="Chondroitinase"/>
    <property type="match status" value="1"/>
</dbReference>
<evidence type="ECO:0000256" key="2">
    <source>
        <dbReference type="ARBA" id="ARBA00023239"/>
    </source>
</evidence>
<dbReference type="EMBL" id="JAVDSB010000002">
    <property type="protein sequence ID" value="MDR6550765.1"/>
    <property type="molecule type" value="Genomic_DNA"/>
</dbReference>
<protein>
    <submittedName>
        <fullName evidence="6">Chondroitin-sulfate-ABC endolyase/exolyase</fullName>
        <ecNumber evidence="6">4.2.2.20</ecNumber>
        <ecNumber evidence="6">4.2.2.21</ecNumber>
    </submittedName>
</protein>
<dbReference type="PANTHER" id="PTHR37322:SF3">
    <property type="entry name" value="CHONDROITIN SULFATE ABC EXOLYASE"/>
    <property type="match status" value="1"/>
</dbReference>
<dbReference type="InterPro" id="IPR014718">
    <property type="entry name" value="GH-type_carb-bd"/>
</dbReference>
<dbReference type="Gene3D" id="2.60.220.10">
    <property type="entry name" value="Polysaccharide lyase family 8-like, C-terminal"/>
    <property type="match status" value="1"/>
</dbReference>
<dbReference type="InterPro" id="IPR039174">
    <property type="entry name" value="Chondroitin_ABC_lyase"/>
</dbReference>
<name>A0ABU1NTF1_9BACL</name>
<feature type="domain" description="Lyase N-terminal" evidence="4">
    <location>
        <begin position="2"/>
        <end position="165"/>
    </location>
</feature>
<dbReference type="InterPro" id="IPR011071">
    <property type="entry name" value="Lyase_8-like_C"/>
</dbReference>
<dbReference type="RefSeq" id="WP_310225848.1">
    <property type="nucleotide sequence ID" value="NZ_JAVDSB010000002.1"/>
</dbReference>
<dbReference type="EC" id="4.2.2.21" evidence="6"/>
<organism evidence="6 7">
    <name type="scientific">Paenibacillus qinlingensis</name>
    <dbReference type="NCBI Taxonomy" id="1837343"/>
    <lineage>
        <taxon>Bacteria</taxon>
        <taxon>Bacillati</taxon>
        <taxon>Bacillota</taxon>
        <taxon>Bacilli</taxon>
        <taxon>Bacillales</taxon>
        <taxon>Paenibacillaceae</taxon>
        <taxon>Paenibacillus</taxon>
    </lineage>
</organism>
<dbReference type="PANTHER" id="PTHR37322">
    <property type="match status" value="1"/>
</dbReference>
<dbReference type="EC" id="4.2.2.20" evidence="6"/>
<dbReference type="Gene3D" id="1.50.10.100">
    <property type="entry name" value="Chondroitin AC/alginate lyase"/>
    <property type="match status" value="1"/>
</dbReference>
<sequence>MKIFSFDHDIPQHLGWDEDSDLSISDRHYKYGSHSLQWKYHSHSYLRLTERVEYRPFQEGATSQERDSFVVWIYNNEPLADVLTFQLGRQEEVDCEFEFHLNFRGWRTAWVAYERDMRGVPHPEMDTLTIRAPKTVSTGTLYINQLMLNTPIDPRFHTRDKQVPFVNLEADQKANAHWLSLLAFEELERRHRIPDVISSEQQWAHGVMSQRLEELIFQARIVAEEDFLQMKGTFSSYGISRRGDVITGRPIELPFFDHYPQADKERLKALANSIQLAAYTDFMLDIATSYRSIEDPSWKDDLQVMFIDLLDHLHDQGWAYGSSQGTVHHFGYNFRSFYQAVFLMRDELELAERLQRTQNTMYWYSGAGRIHTPLNEIEGNIDIFNTTLQGILASLLIMPDAPLKVRELTAFREWLSQSLLPAHGLRSAYKLDGSAYHHVNHYPAYAIGGFLGVTPVVYLISGTVYRIDGLAHKSVRKALLAMRLYCNKYEWLVSLSSRHPTGKGALEVEPFKYMALSGTPDGLQLVDQEVAAAYLRLRHHEEKSEVAEQFLAKGITPEEDPNGHWTMNFAALAIHRRGSWLVGARGHSRYLWANESYVSANLYGRYISHGHVQIMSQGEPITNEASGYHHDGWDWNRWPGTTTVHKPIPELRSDVRNVDTFSGFEEMLLSDETYAGGLNLEGRSGMFAMKLHEHPKYEGSHRARKSVFFFDNRVICLGSDIENSNTVYATETTLFQNHLADQGNPIWVNDQTQIDEFPYAYEQVLEEPVWLLDHLENGYYIPAGQTLSISKDTQHSKHQAADADTQGDFATAWLGHGDAPKQGSYEYTILVKTDRDSIEAFSQHMQSLEAAPYCVLQKDRNAHIVKDHANQTTAYALFEAHSSVDTGWIVETDTPAMIMIREANDELIISAVDPDLRLYEGIESDQYDAEGNRVEVSVYSRDWIHAESIPSTIQLTLRGHWLLKGDCESARIAANGDDYTVVAIECENAMPREFVLQKGQP</sequence>
<dbReference type="Pfam" id="PF02278">
    <property type="entry name" value="Lyase_8"/>
    <property type="match status" value="1"/>
</dbReference>
<dbReference type="SUPFAM" id="SSF74650">
    <property type="entry name" value="Galactose mutarotase-like"/>
    <property type="match status" value="1"/>
</dbReference>
<dbReference type="SUPFAM" id="SSF48230">
    <property type="entry name" value="Chondroitin AC/alginate lyase"/>
    <property type="match status" value="1"/>
</dbReference>
<dbReference type="GO" id="GO:0034000">
    <property type="term" value="F:chondroitin-sulfate-ABC endolyase activity"/>
    <property type="evidence" value="ECO:0007669"/>
    <property type="project" value="UniProtKB-EC"/>
</dbReference>
<dbReference type="Pfam" id="PF09092">
    <property type="entry name" value="Lyase_N"/>
    <property type="match status" value="1"/>
</dbReference>
<dbReference type="SUPFAM" id="SSF49863">
    <property type="entry name" value="Hyaluronate lyase-like, C-terminal domain"/>
    <property type="match status" value="1"/>
</dbReference>
<gene>
    <name evidence="6" type="ORF">J2736_001952</name>
</gene>
<dbReference type="InterPro" id="IPR015176">
    <property type="entry name" value="Lyase_N"/>
</dbReference>
<evidence type="ECO:0000313" key="7">
    <source>
        <dbReference type="Proteomes" id="UP001267290"/>
    </source>
</evidence>
<proteinExistence type="inferred from homology"/>
<evidence type="ECO:0000259" key="5">
    <source>
        <dbReference type="Pfam" id="PF09093"/>
    </source>
</evidence>
<evidence type="ECO:0000256" key="1">
    <source>
        <dbReference type="ARBA" id="ARBA00006699"/>
    </source>
</evidence>
<dbReference type="InterPro" id="IPR008979">
    <property type="entry name" value="Galactose-bd-like_sf"/>
</dbReference>
<dbReference type="GO" id="GO:0034001">
    <property type="term" value="F:chondroitin-sulfate-ABC exolyase activity"/>
    <property type="evidence" value="ECO:0007669"/>
    <property type="project" value="UniProtKB-EC"/>
</dbReference>
<evidence type="ECO:0000259" key="4">
    <source>
        <dbReference type="Pfam" id="PF09092"/>
    </source>
</evidence>